<feature type="transmembrane region" description="Helical" evidence="1">
    <location>
        <begin position="12"/>
        <end position="34"/>
    </location>
</feature>
<sequence>MFPFWLDLTSSPVWHTAMLAVTGLTMYLTHTLCLGGR</sequence>
<dbReference type="Proteomes" id="UP000320496">
    <property type="component" value="Chromosome"/>
</dbReference>
<keyword evidence="1" id="KW-0812">Transmembrane</keyword>
<keyword evidence="1" id="KW-0472">Membrane</keyword>
<keyword evidence="3" id="KW-1185">Reference proteome</keyword>
<evidence type="ECO:0000313" key="2">
    <source>
        <dbReference type="EMBL" id="QDU40732.1"/>
    </source>
</evidence>
<reference evidence="2 3" key="1">
    <citation type="submission" date="2019-02" db="EMBL/GenBank/DDBJ databases">
        <title>Deep-cultivation of Planctomycetes and their phenomic and genomic characterization uncovers novel biology.</title>
        <authorList>
            <person name="Wiegand S."/>
            <person name="Jogler M."/>
            <person name="Boedeker C."/>
            <person name="Pinto D."/>
            <person name="Vollmers J."/>
            <person name="Rivas-Marin E."/>
            <person name="Kohn T."/>
            <person name="Peeters S.H."/>
            <person name="Heuer A."/>
            <person name="Rast P."/>
            <person name="Oberbeckmann S."/>
            <person name="Bunk B."/>
            <person name="Jeske O."/>
            <person name="Meyerdierks A."/>
            <person name="Storesund J.E."/>
            <person name="Kallscheuer N."/>
            <person name="Luecker S."/>
            <person name="Lage O.M."/>
            <person name="Pohl T."/>
            <person name="Merkel B.J."/>
            <person name="Hornburger P."/>
            <person name="Mueller R.-W."/>
            <person name="Bruemmer F."/>
            <person name="Labrenz M."/>
            <person name="Spormann A.M."/>
            <person name="Op den Camp H."/>
            <person name="Overmann J."/>
            <person name="Amann R."/>
            <person name="Jetten M.S.M."/>
            <person name="Mascher T."/>
            <person name="Medema M.H."/>
            <person name="Devos D.P."/>
            <person name="Kaster A.-K."/>
            <person name="Ovreas L."/>
            <person name="Rohde M."/>
            <person name="Galperin M.Y."/>
            <person name="Jogler C."/>
        </authorList>
    </citation>
    <scope>NUCLEOTIDE SEQUENCE [LARGE SCALE GENOMIC DNA]</scope>
    <source>
        <strain evidence="2 3">Mal4</strain>
    </source>
</reference>
<dbReference type="KEGG" id="mri:Mal4_50920"/>
<keyword evidence="1" id="KW-1133">Transmembrane helix</keyword>
<proteinExistence type="predicted"/>
<name>A0A517ZE21_9PLAN</name>
<dbReference type="EMBL" id="CP036275">
    <property type="protein sequence ID" value="QDU40732.1"/>
    <property type="molecule type" value="Genomic_DNA"/>
</dbReference>
<protein>
    <submittedName>
        <fullName evidence="2">Uncharacterized protein</fullName>
    </submittedName>
</protein>
<dbReference type="AlphaFoldDB" id="A0A517ZE21"/>
<evidence type="ECO:0000313" key="3">
    <source>
        <dbReference type="Proteomes" id="UP000320496"/>
    </source>
</evidence>
<evidence type="ECO:0000256" key="1">
    <source>
        <dbReference type="SAM" id="Phobius"/>
    </source>
</evidence>
<gene>
    <name evidence="2" type="ORF">Mal4_50920</name>
</gene>
<accession>A0A517ZE21</accession>
<organism evidence="2 3">
    <name type="scientific">Maioricimonas rarisocia</name>
    <dbReference type="NCBI Taxonomy" id="2528026"/>
    <lineage>
        <taxon>Bacteria</taxon>
        <taxon>Pseudomonadati</taxon>
        <taxon>Planctomycetota</taxon>
        <taxon>Planctomycetia</taxon>
        <taxon>Planctomycetales</taxon>
        <taxon>Planctomycetaceae</taxon>
        <taxon>Maioricimonas</taxon>
    </lineage>
</organism>